<feature type="compositionally biased region" description="Basic residues" evidence="1">
    <location>
        <begin position="83"/>
        <end position="98"/>
    </location>
</feature>
<dbReference type="AlphaFoldDB" id="A0A8A1M9W0"/>
<feature type="region of interest" description="Disordered" evidence="1">
    <location>
        <begin position="69"/>
        <end position="98"/>
    </location>
</feature>
<name>A0A8A1M9W0_AJECA</name>
<dbReference type="VEuPathDB" id="FungiDB:I7I51_03698"/>
<dbReference type="OrthoDB" id="19232at2759"/>
<dbReference type="Proteomes" id="UP000663671">
    <property type="component" value="Chromosome 5"/>
</dbReference>
<proteinExistence type="predicted"/>
<organism evidence="2 3">
    <name type="scientific">Ajellomyces capsulatus</name>
    <name type="common">Darling's disease fungus</name>
    <name type="synonym">Histoplasma capsulatum</name>
    <dbReference type="NCBI Taxonomy" id="5037"/>
    <lineage>
        <taxon>Eukaryota</taxon>
        <taxon>Fungi</taxon>
        <taxon>Dikarya</taxon>
        <taxon>Ascomycota</taxon>
        <taxon>Pezizomycotina</taxon>
        <taxon>Eurotiomycetes</taxon>
        <taxon>Eurotiomycetidae</taxon>
        <taxon>Onygenales</taxon>
        <taxon>Ajellomycetaceae</taxon>
        <taxon>Histoplasma</taxon>
    </lineage>
</organism>
<accession>A0A8A1M9W0</accession>
<gene>
    <name evidence="2" type="ORF">I7I51_03698</name>
</gene>
<reference evidence="2" key="1">
    <citation type="submission" date="2021-01" db="EMBL/GenBank/DDBJ databases">
        <title>Chromosome-level genome assembly of a human fungal pathogen reveals clustering of transcriptionally co-regulated genes.</title>
        <authorList>
            <person name="Voorhies M."/>
            <person name="Cohen S."/>
            <person name="Shea T.P."/>
            <person name="Petrus S."/>
            <person name="Munoz J.F."/>
            <person name="Poplawski S."/>
            <person name="Goldman W.E."/>
            <person name="Michael T."/>
            <person name="Cuomo C.A."/>
            <person name="Sil A."/>
            <person name="Beyhan S."/>
        </authorList>
    </citation>
    <scope>NUCLEOTIDE SEQUENCE</scope>
    <source>
        <strain evidence="2">WU24</strain>
    </source>
</reference>
<dbReference type="EMBL" id="CP069111">
    <property type="protein sequence ID" value="QSS61523.1"/>
    <property type="molecule type" value="Genomic_DNA"/>
</dbReference>
<evidence type="ECO:0000313" key="2">
    <source>
        <dbReference type="EMBL" id="QSS61523.1"/>
    </source>
</evidence>
<evidence type="ECO:0000313" key="3">
    <source>
        <dbReference type="Proteomes" id="UP000663671"/>
    </source>
</evidence>
<protein>
    <recommendedName>
        <fullName evidence="4">Guanine nucleotide-binding protein subunit gamma</fullName>
    </recommendedName>
</protein>
<evidence type="ECO:0008006" key="4">
    <source>
        <dbReference type="Google" id="ProtNLM"/>
    </source>
</evidence>
<sequence>MSQAKAAPPLPPFGTSRTKIPSYHVFVLASPSCEQPSPSLLRTTANTCYEPVLRRRPLHFDRAGLFPPVSPTPRLPNSSIPPKSRRKLPFSKGSSRRHLRTMPPAYELRPGGDVKNKKQNMAELKLRRLNELNIRLKEDLERPRVKVSEAAMSLTNAKTHMRPNSQVDAV</sequence>
<evidence type="ECO:0000256" key="1">
    <source>
        <dbReference type="SAM" id="MobiDB-lite"/>
    </source>
</evidence>